<dbReference type="Gene3D" id="3.30.40.10">
    <property type="entry name" value="Zinc/RING finger domain, C3HC4 (zinc finger)"/>
    <property type="match status" value="1"/>
</dbReference>
<evidence type="ECO:0000256" key="1">
    <source>
        <dbReference type="ARBA" id="ARBA00001798"/>
    </source>
</evidence>
<dbReference type="Proteomes" id="UP001151699">
    <property type="component" value="Chromosome A"/>
</dbReference>
<comment type="pathway">
    <text evidence="2">Protein modification; protein ubiquitination.</text>
</comment>
<dbReference type="Gene3D" id="2.20.25.20">
    <property type="match status" value="1"/>
</dbReference>
<sequence length="493" mass="57112">MEKQLKEEATTSKQCHQRLSEIQVKENVQKQLDELLVIQSIFEESTITIDSENRCGQFVAYPNITESPFYVTFSKSEKRKIPENNEVTTDATNELQRMEIKFLPRIEFTFVLDDFYPSEDPPAFLISCQWLSSLQLSRICEHLDMLYNECRSEILYSWFTFLRDDVLTFLDSEKELNVNWLLHNSGSPSESLIVQDKNYAPSKSRGEDKFDNRVVLNESSANILRFLREFDGLRREELFASEWFCCNICFTRKRGSDCVMFKCSHTNCTECVKEYLKMQIIEGTVTALKCPQHKCSATVTPGMVKKIVGDELFGRYDELLLASALNTMNDIVYCPRKSCSSPVVPETDNLAVCPACNFAFCKFCNYTYHGVSPCRLFKNGIERKELLNQYYTASPSEKEEMEKRYGKDKLKRELEGMLSEKWIENCSKSCPKCNTKIEKIDGCNKMFCNRCQSSFCWICLEMLSAVDPYSHFRRVTSKCFNKLFAGTMVDDNL</sequence>
<comment type="similarity">
    <text evidence="10">Belongs to the RBR family. RNF14 subfamily.</text>
</comment>
<dbReference type="PROSITE" id="PS50908">
    <property type="entry name" value="RWD"/>
    <property type="match status" value="1"/>
</dbReference>
<evidence type="ECO:0000313" key="16">
    <source>
        <dbReference type="Proteomes" id="UP001151699"/>
    </source>
</evidence>
<comment type="catalytic activity">
    <reaction evidence="1">
        <text>[E2 ubiquitin-conjugating enzyme]-S-ubiquitinyl-L-cysteine + [acceptor protein]-L-lysine = [E2 ubiquitin-conjugating enzyme]-L-cysteine + [acceptor protein]-N(6)-ubiquitinyl-L-lysine.</text>
        <dbReference type="EC" id="2.3.2.31"/>
    </reaction>
</comment>
<dbReference type="FunFam" id="3.30.40.10:FF:000137">
    <property type="entry name" value="RanBP-type and C3HC4-type zinc finger-containing protein 1"/>
    <property type="match status" value="1"/>
</dbReference>
<dbReference type="SMART" id="SM00647">
    <property type="entry name" value="IBR"/>
    <property type="match status" value="2"/>
</dbReference>
<dbReference type="PANTHER" id="PTHR11685">
    <property type="entry name" value="RBR FAMILY RING FINGER AND IBR DOMAIN-CONTAINING"/>
    <property type="match status" value="1"/>
</dbReference>
<dbReference type="PROSITE" id="PS51873">
    <property type="entry name" value="TRIAD"/>
    <property type="match status" value="1"/>
</dbReference>
<proteinExistence type="inferred from homology"/>
<dbReference type="InterPro" id="IPR013083">
    <property type="entry name" value="Znf_RING/FYVE/PHD"/>
</dbReference>
<evidence type="ECO:0000256" key="8">
    <source>
        <dbReference type="ARBA" id="ARBA00022786"/>
    </source>
</evidence>
<dbReference type="CDD" id="cd20341">
    <property type="entry name" value="BRcat_RBR_RNF14"/>
    <property type="match status" value="1"/>
</dbReference>
<dbReference type="EC" id="2.3.2.31" evidence="3"/>
<reference evidence="15" key="1">
    <citation type="submission" date="2022-07" db="EMBL/GenBank/DDBJ databases">
        <authorList>
            <person name="Trinca V."/>
            <person name="Uliana J.V.C."/>
            <person name="Torres T.T."/>
            <person name="Ward R.J."/>
            <person name="Monesi N."/>
        </authorList>
    </citation>
    <scope>NUCLEOTIDE SEQUENCE</scope>
    <source>
        <strain evidence="15">HSMRA1968</strain>
        <tissue evidence="15">Whole embryos</tissue>
    </source>
</reference>
<comment type="caution">
    <text evidence="15">The sequence shown here is derived from an EMBL/GenBank/DDBJ whole genome shotgun (WGS) entry which is preliminary data.</text>
</comment>
<evidence type="ECO:0000256" key="10">
    <source>
        <dbReference type="ARBA" id="ARBA00044508"/>
    </source>
</evidence>
<evidence type="ECO:0000256" key="4">
    <source>
        <dbReference type="ARBA" id="ARBA00022679"/>
    </source>
</evidence>
<dbReference type="InterPro" id="IPR001841">
    <property type="entry name" value="Znf_RING"/>
</dbReference>
<dbReference type="Pfam" id="PF22191">
    <property type="entry name" value="IBR_1"/>
    <property type="match status" value="1"/>
</dbReference>
<keyword evidence="8" id="KW-0833">Ubl conjugation pathway</keyword>
<dbReference type="Gene3D" id="3.10.110.10">
    <property type="entry name" value="Ubiquitin Conjugating Enzyme"/>
    <property type="match status" value="1"/>
</dbReference>
<feature type="domain" description="RING-type" evidence="14">
    <location>
        <begin position="242"/>
        <end position="483"/>
    </location>
</feature>
<keyword evidence="5" id="KW-0479">Metal-binding</keyword>
<dbReference type="Gene3D" id="1.20.120.1750">
    <property type="match status" value="1"/>
</dbReference>
<dbReference type="CDD" id="cd20354">
    <property type="entry name" value="Rcat_RBR_RNF14"/>
    <property type="match status" value="1"/>
</dbReference>
<keyword evidence="16" id="KW-1185">Reference proteome</keyword>
<dbReference type="SUPFAM" id="SSF57850">
    <property type="entry name" value="RING/U-box"/>
    <property type="match status" value="3"/>
</dbReference>
<dbReference type="Pfam" id="PF01485">
    <property type="entry name" value="IBR"/>
    <property type="match status" value="1"/>
</dbReference>
<evidence type="ECO:0000256" key="3">
    <source>
        <dbReference type="ARBA" id="ARBA00012251"/>
    </source>
</evidence>
<gene>
    <name evidence="15" type="primary">RNF14</name>
    <name evidence="15" type="ORF">Bhyg_02709</name>
</gene>
<evidence type="ECO:0000256" key="6">
    <source>
        <dbReference type="ARBA" id="ARBA00022737"/>
    </source>
</evidence>
<dbReference type="SUPFAM" id="SSF54495">
    <property type="entry name" value="UBC-like"/>
    <property type="match status" value="1"/>
</dbReference>
<keyword evidence="7 11" id="KW-0863">Zinc-finger</keyword>
<dbReference type="InterPro" id="IPR044066">
    <property type="entry name" value="TRIAD_supradom"/>
</dbReference>
<dbReference type="InterPro" id="IPR002867">
    <property type="entry name" value="IBR_dom"/>
</dbReference>
<dbReference type="InterPro" id="IPR016135">
    <property type="entry name" value="UBQ-conjugating_enzyme/RWD"/>
</dbReference>
<dbReference type="PROSITE" id="PS50089">
    <property type="entry name" value="ZF_RING_2"/>
    <property type="match status" value="1"/>
</dbReference>
<dbReference type="Pfam" id="PF05773">
    <property type="entry name" value="RWD"/>
    <property type="match status" value="1"/>
</dbReference>
<evidence type="ECO:0000256" key="9">
    <source>
        <dbReference type="ARBA" id="ARBA00022833"/>
    </source>
</evidence>
<dbReference type="GO" id="GO:0061630">
    <property type="term" value="F:ubiquitin protein ligase activity"/>
    <property type="evidence" value="ECO:0007669"/>
    <property type="project" value="UniProtKB-EC"/>
</dbReference>
<evidence type="ECO:0000256" key="11">
    <source>
        <dbReference type="PROSITE-ProRule" id="PRU00175"/>
    </source>
</evidence>
<evidence type="ECO:0000259" key="13">
    <source>
        <dbReference type="PROSITE" id="PS50908"/>
    </source>
</evidence>
<evidence type="ECO:0000256" key="7">
    <source>
        <dbReference type="ARBA" id="ARBA00022771"/>
    </source>
</evidence>
<dbReference type="OrthoDB" id="69641at2759"/>
<keyword evidence="6" id="KW-0677">Repeat</keyword>
<dbReference type="EMBL" id="WJQU01000001">
    <property type="protein sequence ID" value="KAJ6647486.1"/>
    <property type="molecule type" value="Genomic_DNA"/>
</dbReference>
<dbReference type="SMART" id="SM00591">
    <property type="entry name" value="RWD"/>
    <property type="match status" value="1"/>
</dbReference>
<keyword evidence="9" id="KW-0862">Zinc</keyword>
<dbReference type="InterPro" id="IPR047548">
    <property type="entry name" value="Rcat_RBR_RNF14"/>
</dbReference>
<feature type="non-terminal residue" evidence="15">
    <location>
        <position position="1"/>
    </location>
</feature>
<evidence type="ECO:0000259" key="14">
    <source>
        <dbReference type="PROSITE" id="PS51873"/>
    </source>
</evidence>
<evidence type="ECO:0000256" key="2">
    <source>
        <dbReference type="ARBA" id="ARBA00004906"/>
    </source>
</evidence>
<feature type="domain" description="RING-type" evidence="12">
    <location>
        <begin position="246"/>
        <end position="294"/>
    </location>
</feature>
<dbReference type="InterPro" id="IPR031127">
    <property type="entry name" value="E3_UB_ligase_RBR"/>
</dbReference>
<evidence type="ECO:0000313" key="15">
    <source>
        <dbReference type="EMBL" id="KAJ6647486.1"/>
    </source>
</evidence>
<dbReference type="InterPro" id="IPR006575">
    <property type="entry name" value="RWD_dom"/>
</dbReference>
<dbReference type="CDD" id="cd16628">
    <property type="entry name" value="RING-HC_RBR_RNF14"/>
    <property type="match status" value="1"/>
</dbReference>
<dbReference type="GO" id="GO:0016567">
    <property type="term" value="P:protein ubiquitination"/>
    <property type="evidence" value="ECO:0007669"/>
    <property type="project" value="InterPro"/>
</dbReference>
<dbReference type="AlphaFoldDB" id="A0A9Q0NBX7"/>
<dbReference type="GO" id="GO:0008270">
    <property type="term" value="F:zinc ion binding"/>
    <property type="evidence" value="ECO:0007669"/>
    <property type="project" value="UniProtKB-KW"/>
</dbReference>
<organism evidence="15 16">
    <name type="scientific">Pseudolycoriella hygida</name>
    <dbReference type="NCBI Taxonomy" id="35572"/>
    <lineage>
        <taxon>Eukaryota</taxon>
        <taxon>Metazoa</taxon>
        <taxon>Ecdysozoa</taxon>
        <taxon>Arthropoda</taxon>
        <taxon>Hexapoda</taxon>
        <taxon>Insecta</taxon>
        <taxon>Pterygota</taxon>
        <taxon>Neoptera</taxon>
        <taxon>Endopterygota</taxon>
        <taxon>Diptera</taxon>
        <taxon>Nematocera</taxon>
        <taxon>Sciaroidea</taxon>
        <taxon>Sciaridae</taxon>
        <taxon>Pseudolycoriella</taxon>
    </lineage>
</organism>
<dbReference type="InterPro" id="IPR031128">
    <property type="entry name" value="RNF14_RING-HC_Zfn"/>
</dbReference>
<evidence type="ECO:0000259" key="12">
    <source>
        <dbReference type="PROSITE" id="PS50089"/>
    </source>
</evidence>
<accession>A0A9Q0NBX7</accession>
<protein>
    <recommendedName>
        <fullName evidence="3">RBR-type E3 ubiquitin transferase</fullName>
        <ecNumber evidence="3">2.3.2.31</ecNumber>
    </recommendedName>
</protein>
<evidence type="ECO:0000256" key="5">
    <source>
        <dbReference type="ARBA" id="ARBA00022723"/>
    </source>
</evidence>
<dbReference type="CDD" id="cd23820">
    <property type="entry name" value="RWD_RNF14"/>
    <property type="match status" value="1"/>
</dbReference>
<feature type="domain" description="RWD" evidence="13">
    <location>
        <begin position="33"/>
        <end position="169"/>
    </location>
</feature>
<keyword evidence="4" id="KW-0808">Transferase</keyword>
<name>A0A9Q0NBX7_9DIPT</name>